<gene>
    <name evidence="1" type="ORF">IAD41_02360</name>
</gene>
<reference evidence="1" key="2">
    <citation type="journal article" date="2021" name="PeerJ">
        <title>Extensive microbial diversity within the chicken gut microbiome revealed by metagenomics and culture.</title>
        <authorList>
            <person name="Gilroy R."/>
            <person name="Ravi A."/>
            <person name="Getino M."/>
            <person name="Pursley I."/>
            <person name="Horton D.L."/>
            <person name="Alikhan N.F."/>
            <person name="Baker D."/>
            <person name="Gharbi K."/>
            <person name="Hall N."/>
            <person name="Watson M."/>
            <person name="Adriaenssens E.M."/>
            <person name="Foster-Nyarko E."/>
            <person name="Jarju S."/>
            <person name="Secka A."/>
            <person name="Antonio M."/>
            <person name="Oren A."/>
            <person name="Chaudhuri R.R."/>
            <person name="La Ragione R."/>
            <person name="Hildebrand F."/>
            <person name="Pallen M.J."/>
        </authorList>
    </citation>
    <scope>NUCLEOTIDE SEQUENCE</scope>
    <source>
        <strain evidence="1">CHK152-2994</strain>
    </source>
</reference>
<comment type="caution">
    <text evidence="1">The sequence shown here is derived from an EMBL/GenBank/DDBJ whole genome shotgun (WGS) entry which is preliminary data.</text>
</comment>
<evidence type="ECO:0000313" key="1">
    <source>
        <dbReference type="EMBL" id="HIS82433.1"/>
    </source>
</evidence>
<name>A0A9D1K3U8_9BACT</name>
<reference evidence="1" key="1">
    <citation type="submission" date="2020-10" db="EMBL/GenBank/DDBJ databases">
        <authorList>
            <person name="Gilroy R."/>
        </authorList>
    </citation>
    <scope>NUCLEOTIDE SEQUENCE</scope>
    <source>
        <strain evidence="1">CHK152-2994</strain>
    </source>
</reference>
<dbReference type="EMBL" id="DVJO01000051">
    <property type="protein sequence ID" value="HIS82433.1"/>
    <property type="molecule type" value="Genomic_DNA"/>
</dbReference>
<evidence type="ECO:0000313" key="2">
    <source>
        <dbReference type="Proteomes" id="UP000824139"/>
    </source>
</evidence>
<organism evidence="1 2">
    <name type="scientific">Candidatus Scatenecus faecavium</name>
    <dbReference type="NCBI Taxonomy" id="2840915"/>
    <lineage>
        <taxon>Bacteria</taxon>
        <taxon>Candidatus Scatenecus</taxon>
    </lineage>
</organism>
<protein>
    <submittedName>
        <fullName evidence="1">Uncharacterized protein</fullName>
    </submittedName>
</protein>
<accession>A0A9D1K3U8</accession>
<sequence>MKGLNMQVSPIQCNNTQSAKSLNFCHRAKITPSFRTYNGSFENIQNINIQSWGERNKITSNFDNLMTAIKLGDMFKKTEGFEKLFSSYKENGLKGLLYLLGQPDGDMLKQVQKGSFDNYGDRLLATLPDKSKYLSIKNHGPWGFWNNLLNRKTKNEIVLKFVNNEQNKPYSSIAYGLDKKDDYRIATSGNYNTTVTFYSCKDGIKEVEEPKVDLYLPPGL</sequence>
<dbReference type="Proteomes" id="UP000824139">
    <property type="component" value="Unassembled WGS sequence"/>
</dbReference>
<dbReference type="AlphaFoldDB" id="A0A9D1K3U8"/>
<proteinExistence type="predicted"/>